<keyword evidence="3" id="KW-1185">Reference proteome</keyword>
<evidence type="ECO:0000313" key="2">
    <source>
        <dbReference type="EMBL" id="RPA78603.1"/>
    </source>
</evidence>
<organism evidence="2 3">
    <name type="scientific">Ascobolus immersus RN42</name>
    <dbReference type="NCBI Taxonomy" id="1160509"/>
    <lineage>
        <taxon>Eukaryota</taxon>
        <taxon>Fungi</taxon>
        <taxon>Dikarya</taxon>
        <taxon>Ascomycota</taxon>
        <taxon>Pezizomycotina</taxon>
        <taxon>Pezizomycetes</taxon>
        <taxon>Pezizales</taxon>
        <taxon>Ascobolaceae</taxon>
        <taxon>Ascobolus</taxon>
    </lineage>
</organism>
<feature type="region of interest" description="Disordered" evidence="1">
    <location>
        <begin position="61"/>
        <end position="80"/>
    </location>
</feature>
<accession>A0A3N4HXM3</accession>
<evidence type="ECO:0000256" key="1">
    <source>
        <dbReference type="SAM" id="MobiDB-lite"/>
    </source>
</evidence>
<dbReference type="AlphaFoldDB" id="A0A3N4HXM3"/>
<protein>
    <submittedName>
        <fullName evidence="2">Uncharacterized protein</fullName>
    </submittedName>
</protein>
<gene>
    <name evidence="2" type="ORF">BJ508DRAFT_154555</name>
</gene>
<dbReference type="Proteomes" id="UP000275078">
    <property type="component" value="Unassembled WGS sequence"/>
</dbReference>
<dbReference type="EMBL" id="ML119709">
    <property type="protein sequence ID" value="RPA78603.1"/>
    <property type="molecule type" value="Genomic_DNA"/>
</dbReference>
<feature type="compositionally biased region" description="Basic and acidic residues" evidence="1">
    <location>
        <begin position="61"/>
        <end position="76"/>
    </location>
</feature>
<reference evidence="2 3" key="1">
    <citation type="journal article" date="2018" name="Nat. Ecol. Evol.">
        <title>Pezizomycetes genomes reveal the molecular basis of ectomycorrhizal truffle lifestyle.</title>
        <authorList>
            <person name="Murat C."/>
            <person name="Payen T."/>
            <person name="Noel B."/>
            <person name="Kuo A."/>
            <person name="Morin E."/>
            <person name="Chen J."/>
            <person name="Kohler A."/>
            <person name="Krizsan K."/>
            <person name="Balestrini R."/>
            <person name="Da Silva C."/>
            <person name="Montanini B."/>
            <person name="Hainaut M."/>
            <person name="Levati E."/>
            <person name="Barry K.W."/>
            <person name="Belfiori B."/>
            <person name="Cichocki N."/>
            <person name="Clum A."/>
            <person name="Dockter R.B."/>
            <person name="Fauchery L."/>
            <person name="Guy J."/>
            <person name="Iotti M."/>
            <person name="Le Tacon F."/>
            <person name="Lindquist E.A."/>
            <person name="Lipzen A."/>
            <person name="Malagnac F."/>
            <person name="Mello A."/>
            <person name="Molinier V."/>
            <person name="Miyauchi S."/>
            <person name="Poulain J."/>
            <person name="Riccioni C."/>
            <person name="Rubini A."/>
            <person name="Sitrit Y."/>
            <person name="Splivallo R."/>
            <person name="Traeger S."/>
            <person name="Wang M."/>
            <person name="Zifcakova L."/>
            <person name="Wipf D."/>
            <person name="Zambonelli A."/>
            <person name="Paolocci F."/>
            <person name="Nowrousian M."/>
            <person name="Ottonello S."/>
            <person name="Baldrian P."/>
            <person name="Spatafora J.W."/>
            <person name="Henrissat B."/>
            <person name="Nagy L.G."/>
            <person name="Aury J.M."/>
            <person name="Wincker P."/>
            <person name="Grigoriev I.V."/>
            <person name="Bonfante P."/>
            <person name="Martin F.M."/>
        </authorList>
    </citation>
    <scope>NUCLEOTIDE SEQUENCE [LARGE SCALE GENOMIC DNA]</scope>
    <source>
        <strain evidence="2 3">RN42</strain>
    </source>
</reference>
<proteinExistence type="predicted"/>
<name>A0A3N4HXM3_ASCIM</name>
<sequence>MRCLQLTGCGEAVVSPNTLMFHAGRGCSGARALVSAEWWGRILGILASSIPVRCEVATGRKNRDPGYRSTADRSDSTLHTLNLTGGSNSLPLRRARRRRNVDRTADQLRFPERQEKLMTRETLKIELNGMLLFLVFRYSDSSTTRCKEGSIDVLSTPCEQCGMNVL</sequence>
<evidence type="ECO:0000313" key="3">
    <source>
        <dbReference type="Proteomes" id="UP000275078"/>
    </source>
</evidence>